<keyword evidence="2" id="KW-0812">Transmembrane</keyword>
<dbReference type="OrthoDB" id="3070875at2759"/>
<name>A0A4V4HGN1_DENBC</name>
<evidence type="ECO:0000313" key="3">
    <source>
        <dbReference type="EMBL" id="THU99445.1"/>
    </source>
</evidence>
<dbReference type="CDD" id="cd12087">
    <property type="entry name" value="TM_EGFR-like"/>
    <property type="match status" value="1"/>
</dbReference>
<dbReference type="EMBL" id="ML179119">
    <property type="protein sequence ID" value="THU99445.1"/>
    <property type="molecule type" value="Genomic_DNA"/>
</dbReference>
<feature type="transmembrane region" description="Helical" evidence="2">
    <location>
        <begin position="67"/>
        <end position="91"/>
    </location>
</feature>
<keyword evidence="2" id="KW-0472">Membrane</keyword>
<dbReference type="Proteomes" id="UP000297245">
    <property type="component" value="Unassembled WGS sequence"/>
</dbReference>
<keyword evidence="4" id="KW-1185">Reference proteome</keyword>
<keyword evidence="2" id="KW-1133">Transmembrane helix</keyword>
<organism evidence="3 4">
    <name type="scientific">Dendrothele bispora (strain CBS 962.96)</name>
    <dbReference type="NCBI Taxonomy" id="1314807"/>
    <lineage>
        <taxon>Eukaryota</taxon>
        <taxon>Fungi</taxon>
        <taxon>Dikarya</taxon>
        <taxon>Basidiomycota</taxon>
        <taxon>Agaricomycotina</taxon>
        <taxon>Agaricomycetes</taxon>
        <taxon>Agaricomycetidae</taxon>
        <taxon>Agaricales</taxon>
        <taxon>Agaricales incertae sedis</taxon>
        <taxon>Dendrothele</taxon>
    </lineage>
</organism>
<feature type="compositionally biased region" description="Polar residues" evidence="1">
    <location>
        <begin position="1"/>
        <end position="56"/>
    </location>
</feature>
<protein>
    <submittedName>
        <fullName evidence="3">Uncharacterized protein</fullName>
    </submittedName>
</protein>
<dbReference type="AlphaFoldDB" id="A0A4V4HGN1"/>
<reference evidence="3 4" key="1">
    <citation type="journal article" date="2019" name="Nat. Ecol. Evol.">
        <title>Megaphylogeny resolves global patterns of mushroom evolution.</title>
        <authorList>
            <person name="Varga T."/>
            <person name="Krizsan K."/>
            <person name="Foldi C."/>
            <person name="Dima B."/>
            <person name="Sanchez-Garcia M."/>
            <person name="Sanchez-Ramirez S."/>
            <person name="Szollosi G.J."/>
            <person name="Szarkandi J.G."/>
            <person name="Papp V."/>
            <person name="Albert L."/>
            <person name="Andreopoulos W."/>
            <person name="Angelini C."/>
            <person name="Antonin V."/>
            <person name="Barry K.W."/>
            <person name="Bougher N.L."/>
            <person name="Buchanan P."/>
            <person name="Buyck B."/>
            <person name="Bense V."/>
            <person name="Catcheside P."/>
            <person name="Chovatia M."/>
            <person name="Cooper J."/>
            <person name="Damon W."/>
            <person name="Desjardin D."/>
            <person name="Finy P."/>
            <person name="Geml J."/>
            <person name="Haridas S."/>
            <person name="Hughes K."/>
            <person name="Justo A."/>
            <person name="Karasinski D."/>
            <person name="Kautmanova I."/>
            <person name="Kiss B."/>
            <person name="Kocsube S."/>
            <person name="Kotiranta H."/>
            <person name="LaButti K.M."/>
            <person name="Lechner B.E."/>
            <person name="Liimatainen K."/>
            <person name="Lipzen A."/>
            <person name="Lukacs Z."/>
            <person name="Mihaltcheva S."/>
            <person name="Morgado L.N."/>
            <person name="Niskanen T."/>
            <person name="Noordeloos M.E."/>
            <person name="Ohm R.A."/>
            <person name="Ortiz-Santana B."/>
            <person name="Ovrebo C."/>
            <person name="Racz N."/>
            <person name="Riley R."/>
            <person name="Savchenko A."/>
            <person name="Shiryaev A."/>
            <person name="Soop K."/>
            <person name="Spirin V."/>
            <person name="Szebenyi C."/>
            <person name="Tomsovsky M."/>
            <person name="Tulloss R.E."/>
            <person name="Uehling J."/>
            <person name="Grigoriev I.V."/>
            <person name="Vagvolgyi C."/>
            <person name="Papp T."/>
            <person name="Martin F.M."/>
            <person name="Miettinen O."/>
            <person name="Hibbett D.S."/>
            <person name="Nagy L.G."/>
        </authorList>
    </citation>
    <scope>NUCLEOTIDE SEQUENCE [LARGE SCALE GENOMIC DNA]</scope>
    <source>
        <strain evidence="3 4">CBS 962.96</strain>
    </source>
</reference>
<sequence length="198" mass="22237">MNVETSLKSLMNPTSEVASSDSDFRPQSASSTSAPQGDGTVSSSTKSAEPLETNQGFDKDEGQHPTVAIISASIFGVMIVIFLAVIIHWFWRRRREKPSVVSFDREIMILNKGGSDYGHRNLLGFKSSKSRLNTTQSYDPPDRTDRQMFIQEKIKELRQQMVSASNKGLSSAREVEALRATIKKWEDMQSSEWELETD</sequence>
<gene>
    <name evidence="3" type="ORF">K435DRAFT_939278</name>
</gene>
<accession>A0A4V4HGN1</accession>
<evidence type="ECO:0000313" key="4">
    <source>
        <dbReference type="Proteomes" id="UP000297245"/>
    </source>
</evidence>
<evidence type="ECO:0000256" key="1">
    <source>
        <dbReference type="SAM" id="MobiDB-lite"/>
    </source>
</evidence>
<evidence type="ECO:0000256" key="2">
    <source>
        <dbReference type="SAM" id="Phobius"/>
    </source>
</evidence>
<proteinExistence type="predicted"/>
<feature type="region of interest" description="Disordered" evidence="1">
    <location>
        <begin position="1"/>
        <end position="62"/>
    </location>
</feature>